<sequence>MEVTPDGRDVVRLKKYGPCEGDSAHLTCEVDGDYSNWADSGTWDVGRRDSGASDDRASIRVVP</sequence>
<dbReference type="EMBL" id="CM000951">
    <property type="protein sequence ID" value="EDY53573.1"/>
    <property type="molecule type" value="Genomic_DNA"/>
</dbReference>
<evidence type="ECO:0000256" key="1">
    <source>
        <dbReference type="SAM" id="MobiDB-lite"/>
    </source>
</evidence>
<accession>B5HL68</accession>
<feature type="region of interest" description="Disordered" evidence="1">
    <location>
        <begin position="39"/>
        <end position="63"/>
    </location>
</feature>
<name>B5HL68_STRX2</name>
<evidence type="ECO:0000313" key="2">
    <source>
        <dbReference type="EMBL" id="EDY53573.1"/>
    </source>
</evidence>
<organism evidence="2 3">
    <name type="scientific">Streptomyces sviceus (strain ATCC 29083 / DSM 924 / JCM 4929 / NBRC 13980 / NCIMB 11184 / NRRL 5439 / UC 5370)</name>
    <dbReference type="NCBI Taxonomy" id="463191"/>
    <lineage>
        <taxon>Bacteria</taxon>
        <taxon>Bacillati</taxon>
        <taxon>Actinomycetota</taxon>
        <taxon>Actinomycetes</taxon>
        <taxon>Kitasatosporales</taxon>
        <taxon>Streptomycetaceae</taxon>
        <taxon>Streptomyces</taxon>
    </lineage>
</organism>
<dbReference type="RefSeq" id="WP_007382769.1">
    <property type="nucleotide sequence ID" value="NZ_CM000951.1"/>
</dbReference>
<proteinExistence type="predicted"/>
<feature type="compositionally biased region" description="Basic and acidic residues" evidence="1">
    <location>
        <begin position="45"/>
        <end position="63"/>
    </location>
</feature>
<reference evidence="2" key="1">
    <citation type="submission" date="2009-10" db="EMBL/GenBank/DDBJ databases">
        <title>The genome sequence of Streptomyces sviceus strain ATCC 29083.</title>
        <authorList>
            <consortium name="The Broad Institute Genome Sequencing Platform"/>
            <consortium name="Broad Institute Microbial Sequencing Center"/>
            <person name="Fischbach M."/>
            <person name="Godfrey P."/>
            <person name="Ward D."/>
            <person name="Young S."/>
            <person name="Zeng Q."/>
            <person name="Koehrsen M."/>
            <person name="Alvarado L."/>
            <person name="Berlin A.M."/>
            <person name="Bochicchio J."/>
            <person name="Borenstein D."/>
            <person name="Chapman S.B."/>
            <person name="Chen Z."/>
            <person name="Engels R."/>
            <person name="Freedman E."/>
            <person name="Gellesch M."/>
            <person name="Goldberg J."/>
            <person name="Griggs A."/>
            <person name="Gujja S."/>
            <person name="Heilman E.R."/>
            <person name="Heiman D.I."/>
            <person name="Hepburn T.A."/>
            <person name="Howarth C."/>
            <person name="Jen D."/>
            <person name="Larson L."/>
            <person name="Lewis B."/>
            <person name="Mehta T."/>
            <person name="Park D."/>
            <person name="Pearson M."/>
            <person name="Richards J."/>
            <person name="Roberts A."/>
            <person name="Saif S."/>
            <person name="Shea T.D."/>
            <person name="Shenoy N."/>
            <person name="Sisk P."/>
            <person name="Stolte C."/>
            <person name="Sykes S.N."/>
            <person name="Thomson T."/>
            <person name="Walk T."/>
            <person name="White J."/>
            <person name="Yandava C."/>
            <person name="Straight P."/>
            <person name="Clardy J."/>
            <person name="Hung D."/>
            <person name="Kolter R."/>
            <person name="Mekalanos J."/>
            <person name="Walker S."/>
            <person name="Walsh C.T."/>
            <person name="Wieland-Brown L.C."/>
            <person name="Haas B."/>
            <person name="Nusbaum C."/>
            <person name="Birren B."/>
        </authorList>
    </citation>
    <scope>NUCLEOTIDE SEQUENCE [LARGE SCALE GENOMIC DNA]</scope>
    <source>
        <strain evidence="2">ATCC 29083</strain>
    </source>
</reference>
<dbReference type="Proteomes" id="UP000002785">
    <property type="component" value="Chromosome"/>
</dbReference>
<dbReference type="HOGENOM" id="CLU_2884191_0_0_11"/>
<dbReference type="AlphaFoldDB" id="B5HL68"/>
<gene>
    <name evidence="2" type="ORF">SSEG_00153</name>
</gene>
<protein>
    <submittedName>
        <fullName evidence="2">Uncharacterized protein</fullName>
    </submittedName>
</protein>
<evidence type="ECO:0000313" key="3">
    <source>
        <dbReference type="Proteomes" id="UP000002785"/>
    </source>
</evidence>
<keyword evidence="3" id="KW-1185">Reference proteome</keyword>